<reference evidence="1 2" key="1">
    <citation type="journal article" date="2022" name="bioRxiv">
        <title>The genome of the oomycete Peronosclerospora sorghi, a cosmopolitan pathogen of maize and sorghum, is inflated with dispersed pseudogenes.</title>
        <authorList>
            <person name="Fletcher K."/>
            <person name="Martin F."/>
            <person name="Isakeit T."/>
            <person name="Cavanaugh K."/>
            <person name="Magill C."/>
            <person name="Michelmore R."/>
        </authorList>
    </citation>
    <scope>NUCLEOTIDE SEQUENCE [LARGE SCALE GENOMIC DNA]</scope>
    <source>
        <strain evidence="1">P6</strain>
    </source>
</reference>
<comment type="caution">
    <text evidence="1">The sequence shown here is derived from an EMBL/GenBank/DDBJ whole genome shotgun (WGS) entry which is preliminary data.</text>
</comment>
<sequence length="209" mass="23444">MSPLFEGNNIPQEIGASEKPPRQMPSIQQSMKEIDEESRPYCLKELMPKKKLNSGASSWSEVSYSQSSIKAFTLPRLKGSEQKMIENNLAMHYYIAGSSFQKIEEQHLIDALKIAPPDVQLPSRKQLAGPILDRSYDRMKAETDKALTASDAIGCLTSDASSNVLNESIVNYMIIVDRLSLFFEYFATEEQAHTSDFIAGYTVMRPPEP</sequence>
<evidence type="ECO:0000313" key="1">
    <source>
        <dbReference type="EMBL" id="KAI9909566.1"/>
    </source>
</evidence>
<organism evidence="1 2">
    <name type="scientific">Peronosclerospora sorghi</name>
    <dbReference type="NCBI Taxonomy" id="230839"/>
    <lineage>
        <taxon>Eukaryota</taxon>
        <taxon>Sar</taxon>
        <taxon>Stramenopiles</taxon>
        <taxon>Oomycota</taxon>
        <taxon>Peronosporomycetes</taxon>
        <taxon>Peronosporales</taxon>
        <taxon>Peronosporaceae</taxon>
        <taxon>Peronosclerospora</taxon>
    </lineage>
</organism>
<name>A0ACC0VTY4_9STRA</name>
<protein>
    <submittedName>
        <fullName evidence="1">Uncharacterized protein</fullName>
    </submittedName>
</protein>
<keyword evidence="2" id="KW-1185">Reference proteome</keyword>
<accession>A0ACC0VTY4</accession>
<evidence type="ECO:0000313" key="2">
    <source>
        <dbReference type="Proteomes" id="UP001163321"/>
    </source>
</evidence>
<gene>
    <name evidence="1" type="ORF">PsorP6_014829</name>
</gene>
<proteinExistence type="predicted"/>
<dbReference type="Proteomes" id="UP001163321">
    <property type="component" value="Chromosome 7"/>
</dbReference>
<dbReference type="EMBL" id="CM047586">
    <property type="protein sequence ID" value="KAI9909566.1"/>
    <property type="molecule type" value="Genomic_DNA"/>
</dbReference>